<dbReference type="GO" id="GO:0031072">
    <property type="term" value="F:heat shock protein binding"/>
    <property type="evidence" value="ECO:0007669"/>
    <property type="project" value="InterPro"/>
</dbReference>
<evidence type="ECO:0000256" key="5">
    <source>
        <dbReference type="ARBA" id="ARBA00022771"/>
    </source>
</evidence>
<reference evidence="16 17" key="1">
    <citation type="submission" date="2019-03" db="EMBL/GenBank/DDBJ databases">
        <title>Genomic Encyclopedia of Type Strains, Phase IV (KMG-IV): sequencing the most valuable type-strain genomes for metagenomic binning, comparative biology and taxonomic classification.</title>
        <authorList>
            <person name="Goeker M."/>
        </authorList>
    </citation>
    <scope>NUCLEOTIDE SEQUENCE [LARGE SCALE GENOMIC DNA]</scope>
    <source>
        <strain evidence="16 17">DSM 24176</strain>
    </source>
</reference>
<dbReference type="InterPro" id="IPR018253">
    <property type="entry name" value="DnaJ_domain_CS"/>
</dbReference>
<keyword evidence="7 12" id="KW-0346">Stress response</keyword>
<evidence type="ECO:0000256" key="1">
    <source>
        <dbReference type="ARBA" id="ARBA00022490"/>
    </source>
</evidence>
<dbReference type="PANTHER" id="PTHR43096">
    <property type="entry name" value="DNAJ HOMOLOG 1, MITOCHONDRIAL-RELATED"/>
    <property type="match status" value="1"/>
</dbReference>
<gene>
    <name evidence="12" type="primary">dnaJ</name>
    <name evidence="16" type="ORF">EDC19_0819</name>
</gene>
<evidence type="ECO:0000256" key="2">
    <source>
        <dbReference type="ARBA" id="ARBA00022705"/>
    </source>
</evidence>
<feature type="domain" description="J" evidence="14">
    <location>
        <begin position="6"/>
        <end position="71"/>
    </location>
</feature>
<dbReference type="GO" id="GO:0009408">
    <property type="term" value="P:response to heat"/>
    <property type="evidence" value="ECO:0007669"/>
    <property type="project" value="InterPro"/>
</dbReference>
<dbReference type="RefSeq" id="WP_132280897.1">
    <property type="nucleotide sequence ID" value="NZ_SMGQ01000011.1"/>
</dbReference>
<dbReference type="GO" id="GO:0006260">
    <property type="term" value="P:DNA replication"/>
    <property type="evidence" value="ECO:0007669"/>
    <property type="project" value="UniProtKB-KW"/>
</dbReference>
<dbReference type="InterPro" id="IPR012724">
    <property type="entry name" value="DnaJ"/>
</dbReference>
<feature type="binding site" evidence="12">
    <location>
        <position position="195"/>
    </location>
    <ligand>
        <name>Zn(2+)</name>
        <dbReference type="ChEBI" id="CHEBI:29105"/>
        <label>2</label>
    </ligand>
</feature>
<feature type="binding site" evidence="12">
    <location>
        <position position="149"/>
    </location>
    <ligand>
        <name>Zn(2+)</name>
        <dbReference type="ChEBI" id="CHEBI:29105"/>
        <label>1</label>
    </ligand>
</feature>
<dbReference type="PROSITE" id="PS50076">
    <property type="entry name" value="DNAJ_2"/>
    <property type="match status" value="1"/>
</dbReference>
<comment type="subcellular location">
    <subcellularLocation>
        <location evidence="12">Cytoplasm</location>
    </subcellularLocation>
</comment>
<comment type="subunit">
    <text evidence="12">Homodimer.</text>
</comment>
<dbReference type="Gene3D" id="1.10.287.110">
    <property type="entry name" value="DnaJ domain"/>
    <property type="match status" value="1"/>
</dbReference>
<keyword evidence="8 12" id="KW-0143">Chaperone</keyword>
<dbReference type="PROSITE" id="PS51188">
    <property type="entry name" value="ZF_CR"/>
    <property type="match status" value="1"/>
</dbReference>
<dbReference type="Pfam" id="PF00684">
    <property type="entry name" value="DnaJ_CXXCXGXG"/>
    <property type="match status" value="1"/>
</dbReference>
<proteinExistence type="inferred from homology"/>
<dbReference type="SUPFAM" id="SSF57938">
    <property type="entry name" value="DnaJ/Hsp40 cysteine-rich domain"/>
    <property type="match status" value="1"/>
</dbReference>
<evidence type="ECO:0000256" key="4">
    <source>
        <dbReference type="ARBA" id="ARBA00022737"/>
    </source>
</evidence>
<feature type="repeat" description="CXXCXGXG motif" evidence="12">
    <location>
        <begin position="206"/>
        <end position="213"/>
    </location>
</feature>
<keyword evidence="6 12" id="KW-0862">Zinc</keyword>
<dbReference type="Pfam" id="PF01556">
    <property type="entry name" value="DnaJ_C"/>
    <property type="match status" value="1"/>
</dbReference>
<evidence type="ECO:0000256" key="9">
    <source>
        <dbReference type="ARBA" id="ARBA00053423"/>
    </source>
</evidence>
<evidence type="ECO:0000256" key="3">
    <source>
        <dbReference type="ARBA" id="ARBA00022723"/>
    </source>
</evidence>
<dbReference type="InterPro" id="IPR008971">
    <property type="entry name" value="HSP40/DnaJ_pept-bd"/>
</dbReference>
<dbReference type="InterPro" id="IPR002939">
    <property type="entry name" value="DnaJ_C"/>
</dbReference>
<dbReference type="InterPro" id="IPR036869">
    <property type="entry name" value="J_dom_sf"/>
</dbReference>
<dbReference type="PANTHER" id="PTHR43096:SF48">
    <property type="entry name" value="CHAPERONE PROTEIN DNAJ"/>
    <property type="match status" value="1"/>
</dbReference>
<keyword evidence="3 12" id="KW-0479">Metal-binding</keyword>
<feature type="repeat" description="CXXCXGXG motif" evidence="12">
    <location>
        <begin position="149"/>
        <end position="156"/>
    </location>
</feature>
<dbReference type="GO" id="GO:0008270">
    <property type="term" value="F:zinc ion binding"/>
    <property type="evidence" value="ECO:0007669"/>
    <property type="project" value="UniProtKB-UniRule"/>
</dbReference>
<dbReference type="FunFam" id="1.10.287.110:FF:000034">
    <property type="entry name" value="Chaperone protein DnaJ"/>
    <property type="match status" value="1"/>
</dbReference>
<dbReference type="Pfam" id="PF00226">
    <property type="entry name" value="DnaJ"/>
    <property type="match status" value="1"/>
</dbReference>
<dbReference type="InterPro" id="IPR036410">
    <property type="entry name" value="HSP_DnaJ_Cys-rich_dom_sf"/>
</dbReference>
<keyword evidence="2 12" id="KW-0235">DNA replication</keyword>
<dbReference type="FunFam" id="2.10.230.10:FF:000002">
    <property type="entry name" value="Molecular chaperone DnaJ"/>
    <property type="match status" value="1"/>
</dbReference>
<dbReference type="HAMAP" id="MF_01152">
    <property type="entry name" value="DnaJ"/>
    <property type="match status" value="1"/>
</dbReference>
<dbReference type="PROSITE" id="PS00636">
    <property type="entry name" value="DNAJ_1"/>
    <property type="match status" value="1"/>
</dbReference>
<evidence type="ECO:0000256" key="12">
    <source>
        <dbReference type="HAMAP-Rule" id="MF_01152"/>
    </source>
</evidence>
<name>A0A4R1N5W2_9FIRM</name>
<keyword evidence="1 12" id="KW-0963">Cytoplasm</keyword>
<dbReference type="GO" id="GO:0005524">
    <property type="term" value="F:ATP binding"/>
    <property type="evidence" value="ECO:0007669"/>
    <property type="project" value="InterPro"/>
</dbReference>
<keyword evidence="4 12" id="KW-0677">Repeat</keyword>
<dbReference type="SMART" id="SM00271">
    <property type="entry name" value="DnaJ"/>
    <property type="match status" value="1"/>
</dbReference>
<feature type="repeat" description="CXXCXGXG motif" evidence="12">
    <location>
        <begin position="192"/>
        <end position="199"/>
    </location>
</feature>
<comment type="domain">
    <text evidence="12">The J domain is necessary and sufficient to stimulate DnaK ATPase activity. Zinc center 1 plays an important role in the autonomous, DnaK-independent chaperone activity of DnaJ. Zinc center 2 is essential for interaction with DnaK and for DnaJ activity.</text>
</comment>
<evidence type="ECO:0000256" key="6">
    <source>
        <dbReference type="ARBA" id="ARBA00022833"/>
    </source>
</evidence>
<feature type="domain" description="CR-type" evidence="15">
    <location>
        <begin position="136"/>
        <end position="218"/>
    </location>
</feature>
<feature type="binding site" evidence="12">
    <location>
        <position position="206"/>
    </location>
    <ligand>
        <name>Zn(2+)</name>
        <dbReference type="ChEBI" id="CHEBI:29105"/>
        <label>1</label>
    </ligand>
</feature>
<dbReference type="Proteomes" id="UP000294545">
    <property type="component" value="Unassembled WGS sequence"/>
</dbReference>
<comment type="similarity">
    <text evidence="10 12">Belongs to the DnaJ family.</text>
</comment>
<dbReference type="NCBIfam" id="NF008035">
    <property type="entry name" value="PRK10767.1"/>
    <property type="match status" value="1"/>
</dbReference>
<evidence type="ECO:0000256" key="8">
    <source>
        <dbReference type="ARBA" id="ARBA00023186"/>
    </source>
</evidence>
<feature type="binding site" evidence="12">
    <location>
        <position position="192"/>
    </location>
    <ligand>
        <name>Zn(2+)</name>
        <dbReference type="ChEBI" id="CHEBI:29105"/>
        <label>2</label>
    </ligand>
</feature>
<evidence type="ECO:0000313" key="17">
    <source>
        <dbReference type="Proteomes" id="UP000294545"/>
    </source>
</evidence>
<dbReference type="PRINTS" id="PR00625">
    <property type="entry name" value="JDOMAIN"/>
</dbReference>
<dbReference type="EMBL" id="SMGQ01000011">
    <property type="protein sequence ID" value="TCK98399.1"/>
    <property type="molecule type" value="Genomic_DNA"/>
</dbReference>
<dbReference type="CDD" id="cd10747">
    <property type="entry name" value="DnaJ_C"/>
    <property type="match status" value="1"/>
</dbReference>
<evidence type="ECO:0000313" key="16">
    <source>
        <dbReference type="EMBL" id="TCK98399.1"/>
    </source>
</evidence>
<dbReference type="SUPFAM" id="SSF49493">
    <property type="entry name" value="HSP40/DnaJ peptide-binding domain"/>
    <property type="match status" value="2"/>
</dbReference>
<protein>
    <recommendedName>
        <fullName evidence="11 12">Chaperone protein DnaJ</fullName>
    </recommendedName>
</protein>
<dbReference type="Gene3D" id="2.10.230.10">
    <property type="entry name" value="Heat shock protein DnaJ, cysteine-rich domain"/>
    <property type="match status" value="1"/>
</dbReference>
<comment type="function">
    <text evidence="9 12">Participates actively in the response to hyperosmotic and heat shock by preventing the aggregation of stress-denatured proteins and by disaggregating proteins, also in an autonomous, DnaK-independent fashion. Unfolded proteins bind initially to DnaJ; upon interaction with the DnaJ-bound protein, DnaK hydrolyzes its bound ATP, resulting in the formation of a stable complex. GrpE releases ADP from DnaK; ATP binding to DnaK triggers the release of the substrate protein, thus completing the reaction cycle. Several rounds of ATP-dependent interactions between DnaJ, DnaK and GrpE are required for fully efficient folding. Also involved, together with DnaK and GrpE, in the DNA replication of plasmids through activation of initiation proteins.</text>
</comment>
<comment type="caution">
    <text evidence="16">The sequence shown here is derived from an EMBL/GenBank/DDBJ whole genome shotgun (WGS) entry which is preliminary data.</text>
</comment>
<dbReference type="CDD" id="cd06257">
    <property type="entry name" value="DnaJ"/>
    <property type="match status" value="1"/>
</dbReference>
<keyword evidence="5 12" id="KW-0863">Zinc-finger</keyword>
<dbReference type="GO" id="GO:0051082">
    <property type="term" value="F:unfolded protein binding"/>
    <property type="evidence" value="ECO:0007669"/>
    <property type="project" value="UniProtKB-UniRule"/>
</dbReference>
<dbReference type="GO" id="GO:0042026">
    <property type="term" value="P:protein refolding"/>
    <property type="evidence" value="ECO:0007669"/>
    <property type="project" value="TreeGrafter"/>
</dbReference>
<accession>A0A4R1N5W2</accession>
<evidence type="ECO:0000256" key="13">
    <source>
        <dbReference type="PROSITE-ProRule" id="PRU00546"/>
    </source>
</evidence>
<dbReference type="FunFam" id="2.60.260.20:FF:000005">
    <property type="entry name" value="Chaperone protein dnaJ 1, mitochondrial"/>
    <property type="match status" value="1"/>
</dbReference>
<dbReference type="GO" id="GO:0005737">
    <property type="term" value="C:cytoplasm"/>
    <property type="evidence" value="ECO:0007669"/>
    <property type="project" value="UniProtKB-SubCell"/>
</dbReference>
<evidence type="ECO:0000259" key="15">
    <source>
        <dbReference type="PROSITE" id="PS51188"/>
    </source>
</evidence>
<feature type="binding site" evidence="12">
    <location>
        <position position="209"/>
    </location>
    <ligand>
        <name>Zn(2+)</name>
        <dbReference type="ChEBI" id="CHEBI:29105"/>
        <label>1</label>
    </ligand>
</feature>
<feature type="binding site" evidence="12">
    <location>
        <position position="169"/>
    </location>
    <ligand>
        <name>Zn(2+)</name>
        <dbReference type="ChEBI" id="CHEBI:29105"/>
        <label>2</label>
    </ligand>
</feature>
<dbReference type="Gene3D" id="2.60.260.20">
    <property type="entry name" value="Urease metallochaperone UreE, N-terminal domain"/>
    <property type="match status" value="2"/>
</dbReference>
<evidence type="ECO:0000256" key="11">
    <source>
        <dbReference type="ARBA" id="ARBA00067609"/>
    </source>
</evidence>
<organism evidence="16 17">
    <name type="scientific">Natranaerovirga hydrolytica</name>
    <dbReference type="NCBI Taxonomy" id="680378"/>
    <lineage>
        <taxon>Bacteria</taxon>
        <taxon>Bacillati</taxon>
        <taxon>Bacillota</taxon>
        <taxon>Clostridia</taxon>
        <taxon>Lachnospirales</taxon>
        <taxon>Natranaerovirgaceae</taxon>
        <taxon>Natranaerovirga</taxon>
    </lineage>
</organism>
<feature type="zinc finger region" description="CR-type" evidence="13">
    <location>
        <begin position="136"/>
        <end position="218"/>
    </location>
</feature>
<sequence length="378" mass="41309">MPDKRDYYDILGVSKNASDAELKKAYRRVAKQYHPDMNPGDKEAEVKFKEASEAYEVLSDSNKRAQYDQFGHSAFSNGAGGQGFGGGFEFDMGDIFGDIFGDFFGGGGSQRRRNAPTKGANIRKIIHLDFKEAIFGVEKEIEINSQEECNTCSGTGAKPGTHPETCSQCKGAGQVRYNQQTLFGAVTSVKTCNVCQGTGQVIKDKCGTCHGSGYKSERKKIAISIPAGIDHGQSIRVREKGEPGSNGGPRGDLLVTVSVERHPAFQREGYDLYSSKTISFVKAALGADIKIKTIDGEEDYTIKAGTQSHTEIRLKGKGVPHLNNKNIRGDHIVTIKVDVPTKLTEEETKVIRELAQVSGEEVHEGKKKFFDKVKDAMK</sequence>
<evidence type="ECO:0000256" key="7">
    <source>
        <dbReference type="ARBA" id="ARBA00023016"/>
    </source>
</evidence>
<dbReference type="InterPro" id="IPR001305">
    <property type="entry name" value="HSP_DnaJ_Cys-rich_dom"/>
</dbReference>
<feature type="binding site" evidence="12">
    <location>
        <position position="166"/>
    </location>
    <ligand>
        <name>Zn(2+)</name>
        <dbReference type="ChEBI" id="CHEBI:29105"/>
        <label>2</label>
    </ligand>
</feature>
<dbReference type="AlphaFoldDB" id="A0A4R1N5W2"/>
<dbReference type="CDD" id="cd10719">
    <property type="entry name" value="DnaJ_zf"/>
    <property type="match status" value="1"/>
</dbReference>
<feature type="binding site" evidence="12">
    <location>
        <position position="152"/>
    </location>
    <ligand>
        <name>Zn(2+)</name>
        <dbReference type="ChEBI" id="CHEBI:29105"/>
        <label>1</label>
    </ligand>
</feature>
<dbReference type="OrthoDB" id="9779889at2"/>
<dbReference type="SUPFAM" id="SSF46565">
    <property type="entry name" value="Chaperone J-domain"/>
    <property type="match status" value="1"/>
</dbReference>
<feature type="repeat" description="CXXCXGXG motif" evidence="12">
    <location>
        <begin position="166"/>
        <end position="173"/>
    </location>
</feature>
<comment type="cofactor">
    <cofactor evidence="12">
        <name>Zn(2+)</name>
        <dbReference type="ChEBI" id="CHEBI:29105"/>
    </cofactor>
    <text evidence="12">Binds 2 Zn(2+) ions per monomer.</text>
</comment>
<evidence type="ECO:0000259" key="14">
    <source>
        <dbReference type="PROSITE" id="PS50076"/>
    </source>
</evidence>
<dbReference type="NCBIfam" id="TIGR02349">
    <property type="entry name" value="DnaJ_bact"/>
    <property type="match status" value="1"/>
</dbReference>
<dbReference type="InterPro" id="IPR001623">
    <property type="entry name" value="DnaJ_domain"/>
</dbReference>
<keyword evidence="17" id="KW-1185">Reference proteome</keyword>
<evidence type="ECO:0000256" key="10">
    <source>
        <dbReference type="ARBA" id="ARBA00061004"/>
    </source>
</evidence>